<dbReference type="Gene3D" id="3.90.180.10">
    <property type="entry name" value="Medium-chain alcohol dehydrogenases, catalytic domain"/>
    <property type="match status" value="1"/>
</dbReference>
<keyword evidence="2" id="KW-0560">Oxidoreductase</keyword>
<dbReference type="GO" id="GO:0008270">
    <property type="term" value="F:zinc ion binding"/>
    <property type="evidence" value="ECO:0007669"/>
    <property type="project" value="InterPro"/>
</dbReference>
<dbReference type="Proteomes" id="UP000186004">
    <property type="component" value="Unassembled WGS sequence"/>
</dbReference>
<dbReference type="Pfam" id="PF13602">
    <property type="entry name" value="ADH_zinc_N_2"/>
    <property type="match status" value="1"/>
</dbReference>
<dbReference type="InterPro" id="IPR051603">
    <property type="entry name" value="Zinc-ADH_QOR/CCCR"/>
</dbReference>
<reference evidence="4 5" key="1">
    <citation type="submission" date="2017-01" db="EMBL/GenBank/DDBJ databases">
        <authorList>
            <person name="Mah S.A."/>
            <person name="Swanson W.J."/>
            <person name="Moy G.W."/>
            <person name="Vacquier V.D."/>
        </authorList>
    </citation>
    <scope>NUCLEOTIDE SEQUENCE [LARGE SCALE GENOMIC DNA]</scope>
    <source>
        <strain evidence="4 5">DSM 45758</strain>
    </source>
</reference>
<dbReference type="Gene3D" id="3.40.50.720">
    <property type="entry name" value="NAD(P)-binding Rossmann-like Domain"/>
    <property type="match status" value="1"/>
</dbReference>
<dbReference type="EMBL" id="FTNF01000007">
    <property type="protein sequence ID" value="SIR20342.1"/>
    <property type="molecule type" value="Genomic_DNA"/>
</dbReference>
<evidence type="ECO:0000313" key="5">
    <source>
        <dbReference type="Proteomes" id="UP000186004"/>
    </source>
</evidence>
<evidence type="ECO:0000259" key="3">
    <source>
        <dbReference type="SMART" id="SM00829"/>
    </source>
</evidence>
<keyword evidence="5" id="KW-1185">Reference proteome</keyword>
<gene>
    <name evidence="4" type="ORF">SAMN05444858_107117</name>
</gene>
<accession>A0A1N6Z0E2</accession>
<comment type="similarity">
    <text evidence="2">Belongs to the zinc-containing alcohol dehydrogenase family. Quinone oxidoreductase subfamily.</text>
</comment>
<organism evidence="4 5">
    <name type="scientific">Micromonospora avicenniae</name>
    <dbReference type="NCBI Taxonomy" id="1198245"/>
    <lineage>
        <taxon>Bacteria</taxon>
        <taxon>Bacillati</taxon>
        <taxon>Actinomycetota</taxon>
        <taxon>Actinomycetes</taxon>
        <taxon>Micromonosporales</taxon>
        <taxon>Micromonosporaceae</taxon>
        <taxon>Micromonospora</taxon>
    </lineage>
</organism>
<keyword evidence="1" id="KW-0521">NADP</keyword>
<dbReference type="SMART" id="SM00829">
    <property type="entry name" value="PKS_ER"/>
    <property type="match status" value="1"/>
</dbReference>
<dbReference type="RefSeq" id="WP_076470684.1">
    <property type="nucleotide sequence ID" value="NZ_FTNF01000007.1"/>
</dbReference>
<proteinExistence type="inferred from homology"/>
<dbReference type="InterPro" id="IPR020843">
    <property type="entry name" value="ER"/>
</dbReference>
<dbReference type="InterPro" id="IPR036291">
    <property type="entry name" value="NAD(P)-bd_dom_sf"/>
</dbReference>
<dbReference type="PANTHER" id="PTHR44154">
    <property type="entry name" value="QUINONE OXIDOREDUCTASE"/>
    <property type="match status" value="1"/>
</dbReference>
<feature type="domain" description="Enoyl reductase (ER)" evidence="3">
    <location>
        <begin position="17"/>
        <end position="331"/>
    </location>
</feature>
<evidence type="ECO:0000256" key="1">
    <source>
        <dbReference type="ARBA" id="ARBA00022857"/>
    </source>
</evidence>
<keyword evidence="2" id="KW-0862">Zinc</keyword>
<dbReference type="CDD" id="cd08252">
    <property type="entry name" value="AL_MDR"/>
    <property type="match status" value="1"/>
</dbReference>
<name>A0A1N6Z0E2_9ACTN</name>
<evidence type="ECO:0000256" key="2">
    <source>
        <dbReference type="RuleBase" id="RU364000"/>
    </source>
</evidence>
<dbReference type="InterPro" id="IPR013154">
    <property type="entry name" value="ADH-like_N"/>
</dbReference>
<evidence type="ECO:0000313" key="4">
    <source>
        <dbReference type="EMBL" id="SIR20342.1"/>
    </source>
</evidence>
<dbReference type="InterPro" id="IPR014182">
    <property type="entry name" value="ADH_Zn_typ-1"/>
</dbReference>
<keyword evidence="2" id="KW-0479">Metal-binding</keyword>
<dbReference type="GO" id="GO:0016491">
    <property type="term" value="F:oxidoreductase activity"/>
    <property type="evidence" value="ECO:0007669"/>
    <property type="project" value="UniProtKB-KW"/>
</dbReference>
<protein>
    <recommendedName>
        <fullName evidence="2">Zinc-type alcohol dehydrogenase-like protein</fullName>
    </recommendedName>
</protein>
<dbReference type="SUPFAM" id="SSF51735">
    <property type="entry name" value="NAD(P)-binding Rossmann-fold domains"/>
    <property type="match status" value="1"/>
</dbReference>
<dbReference type="Pfam" id="PF08240">
    <property type="entry name" value="ADH_N"/>
    <property type="match status" value="1"/>
</dbReference>
<dbReference type="AlphaFoldDB" id="A0A1N6Z0E2"/>
<dbReference type="NCBIfam" id="TIGR02817">
    <property type="entry name" value="adh_fam_1"/>
    <property type="match status" value="1"/>
</dbReference>
<dbReference type="InterPro" id="IPR011032">
    <property type="entry name" value="GroES-like_sf"/>
</dbReference>
<sequence length="334" mass="35892">MNDLMRAVGYRRSLPITDPESLTDAEIPVPTPGPHDLLVRVEAVSVNPVDVKVRAGNDPGGELKVLGYDAAGVVVAVGERVGRFAVGDEVWYAGSIGRPGTNAQFHTVDERVVGHKPKTLDFAEAAALPLTTITAWETLFDRFRLAKGATGTLLVVGGAGGVGSMAVQLARALTDLTVIGTASRPESRQWVGELGAHHVVDHHDLVDSVRAVAPDGVDYLISAFTAGNVERYAEIVRPGGQITAIDDPEELDVLPLKAKSIAWHWEFMFTRPLFLPTDPGQHELLEEVARLVEAGSLRTTLTRRLGPINAENLRRAHELVETYATIGKVVVAGF</sequence>
<dbReference type="PANTHER" id="PTHR44154:SF1">
    <property type="entry name" value="QUINONE OXIDOREDUCTASE"/>
    <property type="match status" value="1"/>
</dbReference>
<dbReference type="SUPFAM" id="SSF50129">
    <property type="entry name" value="GroES-like"/>
    <property type="match status" value="1"/>
</dbReference>
<dbReference type="STRING" id="1198245.SAMN05444858_107117"/>